<evidence type="ECO:0000256" key="1">
    <source>
        <dbReference type="SAM" id="MobiDB-lite"/>
    </source>
</evidence>
<sequence length="189" mass="20561">MCDKVTVLQQGCHLAVFPAKFEKFGRIEICLAVKKIMSPAKYIWSEIWPYESCLAVKLKFWPNTSFQYNIFSLAALKKSLAASGYDVEKNNSCLKLVLRSLVTKGTLLQIKGTGALGSKLNKKWADPKDKATCKQQPAGAKKTERAAGSAGAKKAVKKPASVAAKKPKSPAKPLKAKAQPKAKPTPEKK</sequence>
<dbReference type="Pfam" id="PF00538">
    <property type="entry name" value="Linker_histone"/>
    <property type="match status" value="1"/>
</dbReference>
<feature type="compositionally biased region" description="Basic residues" evidence="1">
    <location>
        <begin position="165"/>
        <end position="180"/>
    </location>
</feature>
<evidence type="ECO:0000259" key="2">
    <source>
        <dbReference type="Pfam" id="PF00538"/>
    </source>
</evidence>
<dbReference type="InterPro" id="IPR036390">
    <property type="entry name" value="WH_DNA-bd_sf"/>
</dbReference>
<dbReference type="InterPro" id="IPR005818">
    <property type="entry name" value="Histone_H1/H5_H15"/>
</dbReference>
<dbReference type="Proteomes" id="UP000694406">
    <property type="component" value="Unplaced"/>
</dbReference>
<dbReference type="Ensembl" id="ENSLLTT00000011644.1">
    <property type="protein sequence ID" value="ENSLLTP00000011202.1"/>
    <property type="gene ID" value="ENSLLTG00000008608.1"/>
</dbReference>
<name>A0A8C5S0H3_LATLA</name>
<dbReference type="AlphaFoldDB" id="A0A8C5S0H3"/>
<dbReference type="GO" id="GO:0003677">
    <property type="term" value="F:DNA binding"/>
    <property type="evidence" value="ECO:0007669"/>
    <property type="project" value="InterPro"/>
</dbReference>
<dbReference type="Gene3D" id="1.10.10.10">
    <property type="entry name" value="Winged helix-like DNA-binding domain superfamily/Winged helix DNA-binding domain"/>
    <property type="match status" value="1"/>
</dbReference>
<evidence type="ECO:0000313" key="3">
    <source>
        <dbReference type="Ensembl" id="ENSLLTP00000011202.1"/>
    </source>
</evidence>
<protein>
    <recommendedName>
        <fullName evidence="2">H15 domain-containing protein</fullName>
    </recommendedName>
</protein>
<dbReference type="GO" id="GO:0000786">
    <property type="term" value="C:nucleosome"/>
    <property type="evidence" value="ECO:0007669"/>
    <property type="project" value="InterPro"/>
</dbReference>
<proteinExistence type="predicted"/>
<dbReference type="SUPFAM" id="SSF46785">
    <property type="entry name" value="Winged helix' DNA-binding domain"/>
    <property type="match status" value="1"/>
</dbReference>
<feature type="region of interest" description="Disordered" evidence="1">
    <location>
        <begin position="126"/>
        <end position="189"/>
    </location>
</feature>
<dbReference type="GeneTree" id="ENSGT00960000187848"/>
<feature type="domain" description="H15" evidence="2">
    <location>
        <begin position="71"/>
        <end position="118"/>
    </location>
</feature>
<reference evidence="3" key="2">
    <citation type="submission" date="2025-09" db="UniProtKB">
        <authorList>
            <consortium name="Ensembl"/>
        </authorList>
    </citation>
    <scope>IDENTIFICATION</scope>
</reference>
<evidence type="ECO:0000313" key="4">
    <source>
        <dbReference type="Proteomes" id="UP000694406"/>
    </source>
</evidence>
<reference evidence="3" key="1">
    <citation type="submission" date="2025-08" db="UniProtKB">
        <authorList>
            <consortium name="Ensembl"/>
        </authorList>
    </citation>
    <scope>IDENTIFICATION</scope>
</reference>
<keyword evidence="4" id="KW-1185">Reference proteome</keyword>
<dbReference type="GO" id="GO:0006334">
    <property type="term" value="P:nucleosome assembly"/>
    <property type="evidence" value="ECO:0007669"/>
    <property type="project" value="InterPro"/>
</dbReference>
<feature type="compositionally biased region" description="Low complexity" evidence="1">
    <location>
        <begin position="146"/>
        <end position="164"/>
    </location>
</feature>
<dbReference type="InterPro" id="IPR036388">
    <property type="entry name" value="WH-like_DNA-bd_sf"/>
</dbReference>
<organism evidence="3 4">
    <name type="scientific">Laticauda laticaudata</name>
    <name type="common">Blue-ringed sea krait</name>
    <name type="synonym">Blue-lipped sea krait</name>
    <dbReference type="NCBI Taxonomy" id="8630"/>
    <lineage>
        <taxon>Eukaryota</taxon>
        <taxon>Metazoa</taxon>
        <taxon>Chordata</taxon>
        <taxon>Craniata</taxon>
        <taxon>Vertebrata</taxon>
        <taxon>Euteleostomi</taxon>
        <taxon>Lepidosauria</taxon>
        <taxon>Squamata</taxon>
        <taxon>Bifurcata</taxon>
        <taxon>Unidentata</taxon>
        <taxon>Episquamata</taxon>
        <taxon>Toxicofera</taxon>
        <taxon>Serpentes</taxon>
        <taxon>Colubroidea</taxon>
        <taxon>Elapidae</taxon>
        <taxon>Laticaudinae</taxon>
        <taxon>Laticauda</taxon>
    </lineage>
</organism>
<accession>A0A8C5S0H3</accession>